<dbReference type="AlphaFoldDB" id="A0AA35GGL4"/>
<feature type="chain" id="PRO_5041324275" description="DUF3313 domain-containing protein" evidence="1">
    <location>
        <begin position="21"/>
        <end position="229"/>
    </location>
</feature>
<organism evidence="2 3">
    <name type="scientific">Comamonas aquatica</name>
    <dbReference type="NCBI Taxonomy" id="225991"/>
    <lineage>
        <taxon>Bacteria</taxon>
        <taxon>Pseudomonadati</taxon>
        <taxon>Pseudomonadota</taxon>
        <taxon>Betaproteobacteria</taxon>
        <taxon>Burkholderiales</taxon>
        <taxon>Comamonadaceae</taxon>
        <taxon>Comamonas</taxon>
    </lineage>
</organism>
<name>A0AA35GGL4_9BURK</name>
<proteinExistence type="predicted"/>
<feature type="signal peptide" evidence="1">
    <location>
        <begin position="1"/>
        <end position="20"/>
    </location>
</feature>
<sequence>MRRLKTPAIACFMLASLVLAGCGTAPIPVASNFDYSVQHKVRSAGHWNLMADDVVQQTLGTLQKNGVGSVAPVYVQLPANASAFDRGFREFVLTKLVQSSVPVMESGASAELQLSYATQVVVHKSARPHYIPGQFTMLAGGLMAAYGLRTEHLDTKLVAALGLAGAADFANSINSGGPTHTEVILTTSVSRGGQFVARKTDVYYLEDVDAPLFLSSSTYPARQLKVVGQ</sequence>
<dbReference type="EMBL" id="CAHPSC010000033">
    <property type="protein sequence ID" value="CAB5695922.1"/>
    <property type="molecule type" value="Genomic_DNA"/>
</dbReference>
<evidence type="ECO:0008006" key="4">
    <source>
        <dbReference type="Google" id="ProtNLM"/>
    </source>
</evidence>
<evidence type="ECO:0000313" key="3">
    <source>
        <dbReference type="Proteomes" id="UP000834458"/>
    </source>
</evidence>
<gene>
    <name evidence="2" type="ORF">GHA_02365</name>
</gene>
<accession>A0AA35GGL4</accession>
<keyword evidence="1" id="KW-0732">Signal</keyword>
<comment type="caution">
    <text evidence="2">The sequence shown here is derived from an EMBL/GenBank/DDBJ whole genome shotgun (WGS) entry which is preliminary data.</text>
</comment>
<reference evidence="2" key="1">
    <citation type="submission" date="2020-05" db="EMBL/GenBank/DDBJ databases">
        <authorList>
            <person name="Delgado-Blas J."/>
        </authorList>
    </citation>
    <scope>NUCLEOTIDE SEQUENCE</scope>
    <source>
        <strain evidence="2">BB1454</strain>
    </source>
</reference>
<dbReference type="PROSITE" id="PS51257">
    <property type="entry name" value="PROKAR_LIPOPROTEIN"/>
    <property type="match status" value="1"/>
</dbReference>
<evidence type="ECO:0000256" key="1">
    <source>
        <dbReference type="SAM" id="SignalP"/>
    </source>
</evidence>
<dbReference type="Proteomes" id="UP000834458">
    <property type="component" value="Unassembled WGS sequence"/>
</dbReference>
<evidence type="ECO:0000313" key="2">
    <source>
        <dbReference type="EMBL" id="CAB5695922.1"/>
    </source>
</evidence>
<protein>
    <recommendedName>
        <fullName evidence="4">DUF3313 domain-containing protein</fullName>
    </recommendedName>
</protein>